<keyword evidence="1" id="KW-0479">Metal-binding</keyword>
<dbReference type="InterPro" id="IPR013083">
    <property type="entry name" value="Znf_RING/FYVE/PHD"/>
</dbReference>
<sequence>MEEQQPRPDHVQDIELEPDNDAAQRSAVDVNPHPTCEIAADCHVVDMELLQIASVAVDNPAGNTECHVPDAAETRGANREGDDGSGCCVVCTEPLEWVVVGRCGHRVVCSRCTVRIRFFRQNKRCCICRTRCPKVLVARWDAAAASRDAGNLSALPWFAFRQGRVRQVLLFFLWVFGSALLIGAAMVVPIQSLRFDHIWCILVGYHHLVDPEVLSRSSPCGKLS</sequence>
<dbReference type="InterPro" id="IPR044288">
    <property type="entry name" value="ZNF598/HEL2"/>
</dbReference>
<keyword evidence="3" id="KW-0472">Membrane</keyword>
<dbReference type="GO" id="GO:0061630">
    <property type="term" value="F:ubiquitin protein ligase activity"/>
    <property type="evidence" value="ECO:0007669"/>
    <property type="project" value="InterPro"/>
</dbReference>
<dbReference type="GO" id="GO:0072344">
    <property type="term" value="P:rescue of stalled ribosome"/>
    <property type="evidence" value="ECO:0007669"/>
    <property type="project" value="InterPro"/>
</dbReference>
<evidence type="ECO:0000313" key="5">
    <source>
        <dbReference type="EMBL" id="OEL34937.1"/>
    </source>
</evidence>
<dbReference type="PROSITE" id="PS50089">
    <property type="entry name" value="ZF_RING_2"/>
    <property type="match status" value="1"/>
</dbReference>
<evidence type="ECO:0000256" key="3">
    <source>
        <dbReference type="SAM" id="Phobius"/>
    </source>
</evidence>
<feature type="transmembrane region" description="Helical" evidence="3">
    <location>
        <begin position="168"/>
        <end position="188"/>
    </location>
</feature>
<feature type="domain" description="RING-type" evidence="4">
    <location>
        <begin position="88"/>
        <end position="129"/>
    </location>
</feature>
<dbReference type="PANTHER" id="PTHR22938">
    <property type="entry name" value="ZINC FINGER PROTEIN 598"/>
    <property type="match status" value="1"/>
</dbReference>
<dbReference type="Pfam" id="PF25447">
    <property type="entry name" value="RING_ZNF598"/>
    <property type="match status" value="1"/>
</dbReference>
<comment type="caution">
    <text evidence="5">The sequence shown here is derived from an EMBL/GenBank/DDBJ whole genome shotgun (WGS) entry which is preliminary data.</text>
</comment>
<keyword evidence="1" id="KW-0863">Zinc-finger</keyword>
<proteinExistence type="predicted"/>
<dbReference type="GO" id="GO:0016567">
    <property type="term" value="P:protein ubiquitination"/>
    <property type="evidence" value="ECO:0007669"/>
    <property type="project" value="TreeGrafter"/>
</dbReference>
<dbReference type="STRING" id="888268.A0A1E5WC18"/>
<evidence type="ECO:0000259" key="4">
    <source>
        <dbReference type="PROSITE" id="PS50089"/>
    </source>
</evidence>
<keyword evidence="6" id="KW-1185">Reference proteome</keyword>
<dbReference type="AlphaFoldDB" id="A0A1E5WC18"/>
<dbReference type="Gene3D" id="3.30.40.10">
    <property type="entry name" value="Zinc/RING finger domain, C3HC4 (zinc finger)"/>
    <property type="match status" value="1"/>
</dbReference>
<name>A0A1E5WC18_9POAL</name>
<gene>
    <name evidence="5" type="ORF">BAE44_0004045</name>
</gene>
<dbReference type="InterPro" id="IPR001841">
    <property type="entry name" value="Znf_RING"/>
</dbReference>
<reference evidence="5 6" key="1">
    <citation type="submission" date="2016-09" db="EMBL/GenBank/DDBJ databases">
        <title>The draft genome of Dichanthelium oligosanthes: A C3 panicoid grass species.</title>
        <authorList>
            <person name="Studer A.J."/>
            <person name="Schnable J.C."/>
            <person name="Brutnell T.P."/>
        </authorList>
    </citation>
    <scope>NUCLEOTIDE SEQUENCE [LARGE SCALE GENOMIC DNA]</scope>
    <source>
        <strain evidence="6">cv. Kellogg 1175</strain>
        <tissue evidence="5">Leaf</tissue>
    </source>
</reference>
<organism evidence="5 6">
    <name type="scientific">Dichanthelium oligosanthes</name>
    <dbReference type="NCBI Taxonomy" id="888268"/>
    <lineage>
        <taxon>Eukaryota</taxon>
        <taxon>Viridiplantae</taxon>
        <taxon>Streptophyta</taxon>
        <taxon>Embryophyta</taxon>
        <taxon>Tracheophyta</taxon>
        <taxon>Spermatophyta</taxon>
        <taxon>Magnoliopsida</taxon>
        <taxon>Liliopsida</taxon>
        <taxon>Poales</taxon>
        <taxon>Poaceae</taxon>
        <taxon>PACMAD clade</taxon>
        <taxon>Panicoideae</taxon>
        <taxon>Panicodae</taxon>
        <taxon>Paniceae</taxon>
        <taxon>Dichantheliinae</taxon>
        <taxon>Dichanthelium</taxon>
    </lineage>
</organism>
<keyword evidence="3" id="KW-0812">Transmembrane</keyword>
<evidence type="ECO:0000256" key="2">
    <source>
        <dbReference type="SAM" id="MobiDB-lite"/>
    </source>
</evidence>
<dbReference type="EMBL" id="LWDX02013893">
    <property type="protein sequence ID" value="OEL34937.1"/>
    <property type="molecule type" value="Genomic_DNA"/>
</dbReference>
<dbReference type="OrthoDB" id="663895at2759"/>
<keyword evidence="3" id="KW-1133">Transmembrane helix</keyword>
<dbReference type="GO" id="GO:0043022">
    <property type="term" value="F:ribosome binding"/>
    <property type="evidence" value="ECO:0007669"/>
    <property type="project" value="TreeGrafter"/>
</dbReference>
<accession>A0A1E5WC18</accession>
<evidence type="ECO:0000256" key="1">
    <source>
        <dbReference type="PROSITE-ProRule" id="PRU00175"/>
    </source>
</evidence>
<dbReference type="GO" id="GO:0008270">
    <property type="term" value="F:zinc ion binding"/>
    <property type="evidence" value="ECO:0007669"/>
    <property type="project" value="UniProtKB-KW"/>
</dbReference>
<keyword evidence="1" id="KW-0862">Zinc</keyword>
<feature type="region of interest" description="Disordered" evidence="2">
    <location>
        <begin position="1"/>
        <end position="27"/>
    </location>
</feature>
<dbReference type="PANTHER" id="PTHR22938:SF15">
    <property type="entry name" value="OS01G0568000 PROTEIN"/>
    <property type="match status" value="1"/>
</dbReference>
<dbReference type="Proteomes" id="UP000095767">
    <property type="component" value="Unassembled WGS sequence"/>
</dbReference>
<feature type="compositionally biased region" description="Basic and acidic residues" evidence="2">
    <location>
        <begin position="1"/>
        <end position="13"/>
    </location>
</feature>
<evidence type="ECO:0000313" key="6">
    <source>
        <dbReference type="Proteomes" id="UP000095767"/>
    </source>
</evidence>
<protein>
    <recommendedName>
        <fullName evidence="4">RING-type domain-containing protein</fullName>
    </recommendedName>
</protein>